<dbReference type="Pfam" id="PF09719">
    <property type="entry name" value="C_GCAxxG_C_C"/>
    <property type="match status" value="1"/>
</dbReference>
<proteinExistence type="predicted"/>
<dbReference type="InterPro" id="IPR010181">
    <property type="entry name" value="CGCAxxGCC_motif"/>
</dbReference>
<keyword evidence="1" id="KW-1133">Transmembrane helix</keyword>
<accession>A0A3B0W104</accession>
<dbReference type="AlphaFoldDB" id="A0A3B0W104"/>
<gene>
    <name evidence="2" type="ORF">MNBD_DELTA04-1666</name>
</gene>
<reference evidence="2" key="1">
    <citation type="submission" date="2018-06" db="EMBL/GenBank/DDBJ databases">
        <authorList>
            <person name="Zhirakovskaya E."/>
        </authorList>
    </citation>
    <scope>NUCLEOTIDE SEQUENCE</scope>
</reference>
<dbReference type="EMBL" id="UOEY01000058">
    <property type="protein sequence ID" value="VAW38256.1"/>
    <property type="molecule type" value="Genomic_DNA"/>
</dbReference>
<name>A0A3B0W104_9ZZZZ</name>
<protein>
    <recommendedName>
        <fullName evidence="3">C_GCAxxG_C_C family protein</fullName>
    </recommendedName>
</protein>
<evidence type="ECO:0000313" key="2">
    <source>
        <dbReference type="EMBL" id="VAW38256.1"/>
    </source>
</evidence>
<feature type="transmembrane region" description="Helical" evidence="1">
    <location>
        <begin position="12"/>
        <end position="36"/>
    </location>
</feature>
<keyword evidence="1" id="KW-0472">Membrane</keyword>
<organism evidence="2">
    <name type="scientific">hydrothermal vent metagenome</name>
    <dbReference type="NCBI Taxonomy" id="652676"/>
    <lineage>
        <taxon>unclassified sequences</taxon>
        <taxon>metagenomes</taxon>
        <taxon>ecological metagenomes</taxon>
    </lineage>
</organism>
<evidence type="ECO:0000256" key="1">
    <source>
        <dbReference type="SAM" id="Phobius"/>
    </source>
</evidence>
<sequence>MNLVNESAIKAVGAFGGGIAASGSVCGTLLGGVAMISSLYSRGNLGEKEDPKVWVLSSQFLKQFEELTKPYGGLNCRDIAGVDWQNRKAVKKYYSDPKGGRKICVKLVGDAAYALGEILEQEAARKKKRSSG</sequence>
<evidence type="ECO:0008006" key="3">
    <source>
        <dbReference type="Google" id="ProtNLM"/>
    </source>
</evidence>
<keyword evidence="1" id="KW-0812">Transmembrane</keyword>